<evidence type="ECO:0000313" key="2">
    <source>
        <dbReference type="Proteomes" id="UP000649179"/>
    </source>
</evidence>
<dbReference type="EMBL" id="BMKQ01000001">
    <property type="protein sequence ID" value="GGF56199.1"/>
    <property type="molecule type" value="Genomic_DNA"/>
</dbReference>
<protein>
    <submittedName>
        <fullName evidence="1">Uncharacterized protein</fullName>
    </submittedName>
</protein>
<keyword evidence="2" id="KW-1185">Reference proteome</keyword>
<sequence length="123" mass="12993">MSANGLARELQEERHRGAVETRSHIGVVGHHSPARSWVQLTSASLVGTGPILHNTHPFGTFFGDYGVVVGVVYPAGSLAVGRRSGKNLPLPSSNAHDAPSRHCSCALSVVLRPQGNPASIRRV</sequence>
<dbReference type="Proteomes" id="UP000649179">
    <property type="component" value="Unassembled WGS sequence"/>
</dbReference>
<dbReference type="AlphaFoldDB" id="A0A917BTG4"/>
<comment type="caution">
    <text evidence="1">The sequence shown here is derived from an EMBL/GenBank/DDBJ whole genome shotgun (WGS) entry which is preliminary data.</text>
</comment>
<gene>
    <name evidence="1" type="ORF">GCM10011519_32680</name>
</gene>
<accession>A0A917BTG4</accession>
<proteinExistence type="predicted"/>
<reference evidence="1" key="2">
    <citation type="submission" date="2020-09" db="EMBL/GenBank/DDBJ databases">
        <authorList>
            <person name="Sun Q."/>
            <person name="Zhou Y."/>
        </authorList>
    </citation>
    <scope>NUCLEOTIDE SEQUENCE</scope>
    <source>
        <strain evidence="1">CGMCC 1.16067</strain>
    </source>
</reference>
<organism evidence="1 2">
    <name type="scientific">Marmoricola endophyticus</name>
    <dbReference type="NCBI Taxonomy" id="2040280"/>
    <lineage>
        <taxon>Bacteria</taxon>
        <taxon>Bacillati</taxon>
        <taxon>Actinomycetota</taxon>
        <taxon>Actinomycetes</taxon>
        <taxon>Propionibacteriales</taxon>
        <taxon>Nocardioidaceae</taxon>
        <taxon>Marmoricola</taxon>
    </lineage>
</organism>
<reference evidence="1" key="1">
    <citation type="journal article" date="2014" name="Int. J. Syst. Evol. Microbiol.">
        <title>Complete genome sequence of Corynebacterium casei LMG S-19264T (=DSM 44701T), isolated from a smear-ripened cheese.</title>
        <authorList>
            <consortium name="US DOE Joint Genome Institute (JGI-PGF)"/>
            <person name="Walter F."/>
            <person name="Albersmeier A."/>
            <person name="Kalinowski J."/>
            <person name="Ruckert C."/>
        </authorList>
    </citation>
    <scope>NUCLEOTIDE SEQUENCE</scope>
    <source>
        <strain evidence="1">CGMCC 1.16067</strain>
    </source>
</reference>
<evidence type="ECO:0000313" key="1">
    <source>
        <dbReference type="EMBL" id="GGF56199.1"/>
    </source>
</evidence>
<name>A0A917BTG4_9ACTN</name>